<dbReference type="Pfam" id="PF00072">
    <property type="entry name" value="Response_reg"/>
    <property type="match status" value="1"/>
</dbReference>
<keyword evidence="3" id="KW-0804">Transcription</keyword>
<evidence type="ECO:0000256" key="3">
    <source>
        <dbReference type="ARBA" id="ARBA00023163"/>
    </source>
</evidence>
<feature type="domain" description="Response regulatory" evidence="6">
    <location>
        <begin position="3"/>
        <end position="119"/>
    </location>
</feature>
<accession>A0A919XBE3</accession>
<protein>
    <recommendedName>
        <fullName evidence="9">DNA-binding response regulator</fullName>
    </recommendedName>
</protein>
<feature type="domain" description="HTH araC/xylS-type" evidence="5">
    <location>
        <begin position="152"/>
        <end position="250"/>
    </location>
</feature>
<dbReference type="Gene3D" id="3.40.50.2300">
    <property type="match status" value="1"/>
</dbReference>
<dbReference type="InterPro" id="IPR018062">
    <property type="entry name" value="HTH_AraC-typ_CS"/>
</dbReference>
<keyword evidence="8" id="KW-1185">Reference proteome</keyword>
<gene>
    <name evidence="7" type="ORF">J2TS6_06780</name>
</gene>
<sequence length="255" mass="29707">MYKMLLVDSDHHAKEWMKRMLDRHQAEFELESHAAAAVEAMSMLSAQDHQLVLINMRASEEEGLRLCGCIREKSRVPIVLIGGRNEFQFARKALFYQVNDYLPDPVSPEEFVASLENVKRELDAALFSRNQPVPWAKNVQQAAAVSSADIIDKVKAYVEEALHENITLKEISHIFHFNYSYLGQKFKVQEKMTFKEYLLQQRMEKAKFLLENTDMKVYEIANEVGYTEMDWFYKKFKTYTGVSANKYRKTLIITA</sequence>
<dbReference type="PANTHER" id="PTHR43280:SF28">
    <property type="entry name" value="HTH-TYPE TRANSCRIPTIONAL ACTIVATOR RHAS"/>
    <property type="match status" value="1"/>
</dbReference>
<evidence type="ECO:0000313" key="8">
    <source>
        <dbReference type="Proteomes" id="UP000679779"/>
    </source>
</evidence>
<proteinExistence type="predicted"/>
<comment type="caution">
    <text evidence="4">Lacks conserved residue(s) required for the propagation of feature annotation.</text>
</comment>
<reference evidence="7" key="1">
    <citation type="submission" date="2021-03" db="EMBL/GenBank/DDBJ databases">
        <title>Antimicrobial resistance genes in bacteria isolated from Japanese honey, and their potential for conferring macrolide and lincosamide resistance in the American foulbrood pathogen Paenibacillus larvae.</title>
        <authorList>
            <person name="Okamoto M."/>
            <person name="Kumagai M."/>
            <person name="Kanamori H."/>
            <person name="Takamatsu D."/>
        </authorList>
    </citation>
    <scope>NUCLEOTIDE SEQUENCE</scope>
    <source>
        <strain evidence="7">J2TS6</strain>
    </source>
</reference>
<comment type="caution">
    <text evidence="7">The sequence shown here is derived from an EMBL/GenBank/DDBJ whole genome shotgun (WGS) entry which is preliminary data.</text>
</comment>
<dbReference type="GO" id="GO:0003700">
    <property type="term" value="F:DNA-binding transcription factor activity"/>
    <property type="evidence" value="ECO:0007669"/>
    <property type="project" value="InterPro"/>
</dbReference>
<dbReference type="PROSITE" id="PS00041">
    <property type="entry name" value="HTH_ARAC_FAMILY_1"/>
    <property type="match status" value="1"/>
</dbReference>
<dbReference type="PROSITE" id="PS01124">
    <property type="entry name" value="HTH_ARAC_FAMILY_2"/>
    <property type="match status" value="1"/>
</dbReference>
<organism evidence="7 8">
    <name type="scientific">Paenibacillus albilobatus</name>
    <dbReference type="NCBI Taxonomy" id="2716884"/>
    <lineage>
        <taxon>Bacteria</taxon>
        <taxon>Bacillati</taxon>
        <taxon>Bacillota</taxon>
        <taxon>Bacilli</taxon>
        <taxon>Bacillales</taxon>
        <taxon>Paenibacillaceae</taxon>
        <taxon>Paenibacillus</taxon>
    </lineage>
</organism>
<dbReference type="SMART" id="SM00342">
    <property type="entry name" value="HTH_ARAC"/>
    <property type="match status" value="1"/>
</dbReference>
<dbReference type="InterPro" id="IPR001789">
    <property type="entry name" value="Sig_transdc_resp-reg_receiver"/>
</dbReference>
<keyword evidence="1" id="KW-0805">Transcription regulation</keyword>
<dbReference type="PROSITE" id="PS50110">
    <property type="entry name" value="RESPONSE_REGULATORY"/>
    <property type="match status" value="1"/>
</dbReference>
<evidence type="ECO:0008006" key="9">
    <source>
        <dbReference type="Google" id="ProtNLM"/>
    </source>
</evidence>
<name>A0A919XBE3_9BACL</name>
<evidence type="ECO:0000259" key="5">
    <source>
        <dbReference type="PROSITE" id="PS01124"/>
    </source>
</evidence>
<dbReference type="InterPro" id="IPR018060">
    <property type="entry name" value="HTH_AraC"/>
</dbReference>
<keyword evidence="2" id="KW-0238">DNA-binding</keyword>
<dbReference type="AlphaFoldDB" id="A0A919XBE3"/>
<dbReference type="InterPro" id="IPR011006">
    <property type="entry name" value="CheY-like_superfamily"/>
</dbReference>
<dbReference type="SMART" id="SM00448">
    <property type="entry name" value="REC"/>
    <property type="match status" value="1"/>
</dbReference>
<dbReference type="Proteomes" id="UP000679779">
    <property type="component" value="Unassembled WGS sequence"/>
</dbReference>
<dbReference type="PANTHER" id="PTHR43280">
    <property type="entry name" value="ARAC-FAMILY TRANSCRIPTIONAL REGULATOR"/>
    <property type="match status" value="1"/>
</dbReference>
<dbReference type="GO" id="GO:0043565">
    <property type="term" value="F:sequence-specific DNA binding"/>
    <property type="evidence" value="ECO:0007669"/>
    <property type="project" value="InterPro"/>
</dbReference>
<dbReference type="Pfam" id="PF12833">
    <property type="entry name" value="HTH_18"/>
    <property type="match status" value="1"/>
</dbReference>
<dbReference type="SUPFAM" id="SSF46689">
    <property type="entry name" value="Homeodomain-like"/>
    <property type="match status" value="1"/>
</dbReference>
<dbReference type="GO" id="GO:0000160">
    <property type="term" value="P:phosphorelay signal transduction system"/>
    <property type="evidence" value="ECO:0007669"/>
    <property type="project" value="InterPro"/>
</dbReference>
<evidence type="ECO:0000256" key="1">
    <source>
        <dbReference type="ARBA" id="ARBA00023015"/>
    </source>
</evidence>
<evidence type="ECO:0000256" key="2">
    <source>
        <dbReference type="ARBA" id="ARBA00023125"/>
    </source>
</evidence>
<dbReference type="EMBL" id="BORQ01000001">
    <property type="protein sequence ID" value="GIO29537.1"/>
    <property type="molecule type" value="Genomic_DNA"/>
</dbReference>
<evidence type="ECO:0000256" key="4">
    <source>
        <dbReference type="PROSITE-ProRule" id="PRU00169"/>
    </source>
</evidence>
<dbReference type="Gene3D" id="1.10.10.60">
    <property type="entry name" value="Homeodomain-like"/>
    <property type="match status" value="2"/>
</dbReference>
<evidence type="ECO:0000313" key="7">
    <source>
        <dbReference type="EMBL" id="GIO29537.1"/>
    </source>
</evidence>
<dbReference type="InterPro" id="IPR009057">
    <property type="entry name" value="Homeodomain-like_sf"/>
</dbReference>
<dbReference type="SUPFAM" id="SSF52172">
    <property type="entry name" value="CheY-like"/>
    <property type="match status" value="1"/>
</dbReference>
<evidence type="ECO:0000259" key="6">
    <source>
        <dbReference type="PROSITE" id="PS50110"/>
    </source>
</evidence>